<keyword evidence="3" id="KW-1185">Reference proteome</keyword>
<reference evidence="2" key="3">
    <citation type="submission" date="2015-04" db="UniProtKB">
        <authorList>
            <consortium name="EnsemblPlants"/>
        </authorList>
    </citation>
    <scope>IDENTIFICATION</scope>
    <source>
        <strain evidence="2">cv. Jemalong A17</strain>
    </source>
</reference>
<reference evidence="1 3" key="1">
    <citation type="journal article" date="2011" name="Nature">
        <title>The Medicago genome provides insight into the evolution of rhizobial symbioses.</title>
        <authorList>
            <person name="Young N.D."/>
            <person name="Debelle F."/>
            <person name="Oldroyd G.E."/>
            <person name="Geurts R."/>
            <person name="Cannon S.B."/>
            <person name="Udvardi M.K."/>
            <person name="Benedito V.A."/>
            <person name="Mayer K.F."/>
            <person name="Gouzy J."/>
            <person name="Schoof H."/>
            <person name="Van de Peer Y."/>
            <person name="Proost S."/>
            <person name="Cook D.R."/>
            <person name="Meyers B.C."/>
            <person name="Spannagl M."/>
            <person name="Cheung F."/>
            <person name="De Mita S."/>
            <person name="Krishnakumar V."/>
            <person name="Gundlach H."/>
            <person name="Zhou S."/>
            <person name="Mudge J."/>
            <person name="Bharti A.K."/>
            <person name="Murray J.D."/>
            <person name="Naoumkina M.A."/>
            <person name="Rosen B."/>
            <person name="Silverstein K.A."/>
            <person name="Tang H."/>
            <person name="Rombauts S."/>
            <person name="Zhao P.X."/>
            <person name="Zhou P."/>
            <person name="Barbe V."/>
            <person name="Bardou P."/>
            <person name="Bechner M."/>
            <person name="Bellec A."/>
            <person name="Berger A."/>
            <person name="Berges H."/>
            <person name="Bidwell S."/>
            <person name="Bisseling T."/>
            <person name="Choisne N."/>
            <person name="Couloux A."/>
            <person name="Denny R."/>
            <person name="Deshpande S."/>
            <person name="Dai X."/>
            <person name="Doyle J.J."/>
            <person name="Dudez A.M."/>
            <person name="Farmer A.D."/>
            <person name="Fouteau S."/>
            <person name="Franken C."/>
            <person name="Gibelin C."/>
            <person name="Gish J."/>
            <person name="Goldstein S."/>
            <person name="Gonzalez A.J."/>
            <person name="Green P.J."/>
            <person name="Hallab A."/>
            <person name="Hartog M."/>
            <person name="Hua A."/>
            <person name="Humphray S.J."/>
            <person name="Jeong D.H."/>
            <person name="Jing Y."/>
            <person name="Jocker A."/>
            <person name="Kenton S.M."/>
            <person name="Kim D.J."/>
            <person name="Klee K."/>
            <person name="Lai H."/>
            <person name="Lang C."/>
            <person name="Lin S."/>
            <person name="Macmil S.L."/>
            <person name="Magdelenat G."/>
            <person name="Matthews L."/>
            <person name="McCorrison J."/>
            <person name="Monaghan E.L."/>
            <person name="Mun J.H."/>
            <person name="Najar F.Z."/>
            <person name="Nicholson C."/>
            <person name="Noirot C."/>
            <person name="O'Bleness M."/>
            <person name="Paule C.R."/>
            <person name="Poulain J."/>
            <person name="Prion F."/>
            <person name="Qin B."/>
            <person name="Qu C."/>
            <person name="Retzel E.F."/>
            <person name="Riddle C."/>
            <person name="Sallet E."/>
            <person name="Samain S."/>
            <person name="Samson N."/>
            <person name="Sanders I."/>
            <person name="Saurat O."/>
            <person name="Scarpelli C."/>
            <person name="Schiex T."/>
            <person name="Segurens B."/>
            <person name="Severin A.J."/>
            <person name="Sherrier D.J."/>
            <person name="Shi R."/>
            <person name="Sims S."/>
            <person name="Singer S.R."/>
            <person name="Sinharoy S."/>
            <person name="Sterck L."/>
            <person name="Viollet A."/>
            <person name="Wang B.B."/>
            <person name="Wang K."/>
            <person name="Wang M."/>
            <person name="Wang X."/>
            <person name="Warfsmann J."/>
            <person name="Weissenbach J."/>
            <person name="White D.D."/>
            <person name="White J.D."/>
            <person name="Wiley G.B."/>
            <person name="Wincker P."/>
            <person name="Xing Y."/>
            <person name="Yang L."/>
            <person name="Yao Z."/>
            <person name="Ying F."/>
            <person name="Zhai J."/>
            <person name="Zhou L."/>
            <person name="Zuber A."/>
            <person name="Denarie J."/>
            <person name="Dixon R.A."/>
            <person name="May G.D."/>
            <person name="Schwartz D.C."/>
            <person name="Rogers J."/>
            <person name="Quetier F."/>
            <person name="Town C.D."/>
            <person name="Roe B.A."/>
        </authorList>
    </citation>
    <scope>NUCLEOTIDE SEQUENCE [LARGE SCALE GENOMIC DNA]</scope>
    <source>
        <strain evidence="1">A17</strain>
        <strain evidence="2 3">cv. Jemalong A17</strain>
    </source>
</reference>
<protein>
    <submittedName>
        <fullName evidence="1 2">Uncharacterized protein</fullName>
    </submittedName>
</protein>
<name>G7IMG4_MEDTR</name>
<accession>G7IMG4</accession>
<organism evidence="1 3">
    <name type="scientific">Medicago truncatula</name>
    <name type="common">Barrel medic</name>
    <name type="synonym">Medicago tribuloides</name>
    <dbReference type="NCBI Taxonomy" id="3880"/>
    <lineage>
        <taxon>Eukaryota</taxon>
        <taxon>Viridiplantae</taxon>
        <taxon>Streptophyta</taxon>
        <taxon>Embryophyta</taxon>
        <taxon>Tracheophyta</taxon>
        <taxon>Spermatophyta</taxon>
        <taxon>Magnoliopsida</taxon>
        <taxon>eudicotyledons</taxon>
        <taxon>Gunneridae</taxon>
        <taxon>Pentapetalae</taxon>
        <taxon>rosids</taxon>
        <taxon>fabids</taxon>
        <taxon>Fabales</taxon>
        <taxon>Fabaceae</taxon>
        <taxon>Papilionoideae</taxon>
        <taxon>50 kb inversion clade</taxon>
        <taxon>NPAAA clade</taxon>
        <taxon>Hologalegina</taxon>
        <taxon>IRL clade</taxon>
        <taxon>Trifolieae</taxon>
        <taxon>Medicago</taxon>
    </lineage>
</organism>
<dbReference type="EnsemblPlants" id="AES68079">
    <property type="protein sequence ID" value="AES68079"/>
    <property type="gene ID" value="MTR_2g102770"/>
</dbReference>
<dbReference type="EMBL" id="CM001218">
    <property type="protein sequence ID" value="AES68079.1"/>
    <property type="molecule type" value="Genomic_DNA"/>
</dbReference>
<proteinExistence type="predicted"/>
<sequence>MDNMIIIGNLEGSRLTVAPTDLIGDPPLSSNVCSDLTGWYKTNWRQGTRQKLIFLSLTKPQHNFLSHVQVV</sequence>
<dbReference type="HOGENOM" id="CLU_2743779_0_0_1"/>
<reference evidence="1 3" key="2">
    <citation type="journal article" date="2014" name="BMC Genomics">
        <title>An improved genome release (version Mt4.0) for the model legume Medicago truncatula.</title>
        <authorList>
            <person name="Tang H."/>
            <person name="Krishnakumar V."/>
            <person name="Bidwell S."/>
            <person name="Rosen B."/>
            <person name="Chan A."/>
            <person name="Zhou S."/>
            <person name="Gentzbittel L."/>
            <person name="Childs K.L."/>
            <person name="Yandell M."/>
            <person name="Gundlach H."/>
            <person name="Mayer K.F."/>
            <person name="Schwartz D.C."/>
            <person name="Town C.D."/>
        </authorList>
    </citation>
    <scope>GENOME REANNOTATION</scope>
    <source>
        <strain evidence="2 3">cv. Jemalong A17</strain>
    </source>
</reference>
<dbReference type="Proteomes" id="UP000002051">
    <property type="component" value="Chromosome 2"/>
</dbReference>
<dbReference type="PaxDb" id="3880-AES68079"/>
<evidence type="ECO:0000313" key="3">
    <source>
        <dbReference type="Proteomes" id="UP000002051"/>
    </source>
</evidence>
<dbReference type="AlphaFoldDB" id="G7IMG4"/>
<gene>
    <name evidence="1" type="ordered locus">MTR_2g102770</name>
</gene>
<evidence type="ECO:0000313" key="1">
    <source>
        <dbReference type="EMBL" id="AES68079.1"/>
    </source>
</evidence>
<evidence type="ECO:0000313" key="2">
    <source>
        <dbReference type="EnsemblPlants" id="AES68079"/>
    </source>
</evidence>